<evidence type="ECO:0000313" key="2">
    <source>
        <dbReference type="Proteomes" id="UP000887575"/>
    </source>
</evidence>
<reference evidence="3" key="1">
    <citation type="submission" date="2024-02" db="UniProtKB">
        <authorList>
            <consortium name="WormBaseParasite"/>
        </authorList>
    </citation>
    <scope>IDENTIFICATION</scope>
</reference>
<evidence type="ECO:0000313" key="3">
    <source>
        <dbReference type="WBParaSite" id="MBELARI_LOCUS19775"/>
    </source>
</evidence>
<feature type="compositionally biased region" description="Basic and acidic residues" evidence="1">
    <location>
        <begin position="123"/>
        <end position="133"/>
    </location>
</feature>
<organism evidence="2 3">
    <name type="scientific">Mesorhabditis belari</name>
    <dbReference type="NCBI Taxonomy" id="2138241"/>
    <lineage>
        <taxon>Eukaryota</taxon>
        <taxon>Metazoa</taxon>
        <taxon>Ecdysozoa</taxon>
        <taxon>Nematoda</taxon>
        <taxon>Chromadorea</taxon>
        <taxon>Rhabditida</taxon>
        <taxon>Rhabditina</taxon>
        <taxon>Rhabditomorpha</taxon>
        <taxon>Rhabditoidea</taxon>
        <taxon>Rhabditidae</taxon>
        <taxon>Mesorhabditinae</taxon>
        <taxon>Mesorhabditis</taxon>
    </lineage>
</organism>
<dbReference type="WBParaSite" id="MBELARI_LOCUS19775">
    <property type="protein sequence ID" value="MBELARI_LOCUS19775"/>
    <property type="gene ID" value="MBELARI_LOCUS19775"/>
</dbReference>
<protein>
    <submittedName>
        <fullName evidence="3">Uncharacterized protein</fullName>
    </submittedName>
</protein>
<feature type="region of interest" description="Disordered" evidence="1">
    <location>
        <begin position="44"/>
        <end position="139"/>
    </location>
</feature>
<feature type="compositionally biased region" description="Low complexity" evidence="1">
    <location>
        <begin position="88"/>
        <end position="103"/>
    </location>
</feature>
<keyword evidence="2" id="KW-1185">Reference proteome</keyword>
<proteinExistence type="predicted"/>
<evidence type="ECO:0000256" key="1">
    <source>
        <dbReference type="SAM" id="MobiDB-lite"/>
    </source>
</evidence>
<name>A0AAF3EZX1_9BILA</name>
<dbReference type="Proteomes" id="UP000887575">
    <property type="component" value="Unassembled WGS sequence"/>
</dbReference>
<accession>A0AAF3EZX1</accession>
<dbReference type="AlphaFoldDB" id="A0AAF3EZX1"/>
<sequence>MASKNETNLPFAPTIPSMKLPSIPFPTLPPLTMPPSFQRLLGITTTATPIDERQSVVMSSDEYQRKRGKIHGVRQESIDDNDDIERGSPSSASSSSSSSSFPSMKHLRSVSDRLPKFVESSSSDDRGFEKSKTDWMVPF</sequence>